<dbReference type="KEGG" id="paqt:E8L99_10840"/>
<dbReference type="RefSeq" id="WP_137099548.1">
    <property type="nucleotide sequence ID" value="NZ_CP039865.1"/>
</dbReference>
<dbReference type="OrthoDB" id="8457199at2"/>
<sequence>MFESALIFRGTGDQDQIDIGLIAETLFFYGKTHLLMHRGAIASLATAFSGPDLDILLKNPNVQLTYLPNFFGVVSAGLPKSHQFISATIGAGKRPPRKGDYREAIFETVERALKGRDDAQRIATLIADKARPHRYSGDNRPESIIKICQDDLIDVNFSNEIARKIIRHLTPDYIIDNNFRFDLIKINDGYAIDTNIDFDLANEIYHKKIPPSHSTLSPAYIMSHFVTARADTFFSAYYMSEPVISPLYSEIIQEKHMEFLVRRRSHDNEIALFHDIILPNFPLIRESINNGDRSFSEFSALLEKADRFKQWIQVTNPNEGLVQHYHRSATSQTWADKLPTKSVRFAVATGLGAIADAVFPTGLGTAAGLAVGAADSLFLDKLIKGWRPNQFIASEYSNFLSPTKRSPP</sequence>
<name>A0A4D7QLE7_9HYPH</name>
<evidence type="ECO:0000313" key="1">
    <source>
        <dbReference type="EMBL" id="QCK86216.1"/>
    </source>
</evidence>
<proteinExistence type="predicted"/>
<protein>
    <submittedName>
        <fullName evidence="1">Uncharacterized protein</fullName>
    </submittedName>
</protein>
<evidence type="ECO:0000313" key="2">
    <source>
        <dbReference type="Proteomes" id="UP000298588"/>
    </source>
</evidence>
<gene>
    <name evidence="1" type="ORF">E8L99_10840</name>
</gene>
<organism evidence="1 2">
    <name type="scientific">Phreatobacter aquaticus</name>
    <dbReference type="NCBI Taxonomy" id="2570229"/>
    <lineage>
        <taxon>Bacteria</taxon>
        <taxon>Pseudomonadati</taxon>
        <taxon>Pseudomonadota</taxon>
        <taxon>Alphaproteobacteria</taxon>
        <taxon>Hyphomicrobiales</taxon>
        <taxon>Phreatobacteraceae</taxon>
        <taxon>Phreatobacter</taxon>
    </lineage>
</organism>
<dbReference type="EMBL" id="CP039865">
    <property type="protein sequence ID" value="QCK86216.1"/>
    <property type="molecule type" value="Genomic_DNA"/>
</dbReference>
<dbReference type="AlphaFoldDB" id="A0A4D7QLE7"/>
<reference evidence="1 2" key="1">
    <citation type="submission" date="2019-04" db="EMBL/GenBank/DDBJ databases">
        <title>Phreatobacter aquaticus sp. nov.</title>
        <authorList>
            <person name="Choi A."/>
            <person name="Baek K."/>
        </authorList>
    </citation>
    <scope>NUCLEOTIDE SEQUENCE [LARGE SCALE GENOMIC DNA]</scope>
    <source>
        <strain evidence="1 2">NMCR1094</strain>
    </source>
</reference>
<accession>A0A4D7QLE7</accession>
<keyword evidence="2" id="KW-1185">Reference proteome</keyword>
<dbReference type="Proteomes" id="UP000298588">
    <property type="component" value="Chromosome"/>
</dbReference>